<sequence>MHNLLHFYVRIYRKRFLVKKTNRYIVATAGVVLHLMLGSTYAWSVYRNPIMMETGWQQSSVAFAFSLAIFCLGMSAAFMGKLVEKFGPRLTGTISAILYAGGTMLTGLAVANHQLWLLYLGYGVVGGLGLGAGYITPVSTIIKWFPDKRGLATGLAIMGFGFASLLTSPIAQYLINHRGLVNTFYILGLVYFVIMLISSQFIKKPNPEEFQQLVDKSKDKSATDLTNGMSASQALKTKEFYILWLILFINIACGLGLISVVAPMAQDVAGMSVEAAAVVVGLMGVFNGFGRLLWASLSDFIGRPLTFVILFIVNVLMSFFLIIFHIPFLFVLSMAILMTCYGAGFSLIPPYLSDIFGAKELATLHGYILTAWGIAALVGPMLLSMIFEMTKSYTNTLVVFIGLFLLALSISVWLKNSLATDKKESLVEIK</sequence>
<evidence type="ECO:0000313" key="8">
    <source>
        <dbReference type="EMBL" id="EGE53310.1"/>
    </source>
</evidence>
<evidence type="ECO:0000313" key="9">
    <source>
        <dbReference type="Proteomes" id="UP000003732"/>
    </source>
</evidence>
<keyword evidence="4 6" id="KW-1133">Transmembrane helix</keyword>
<feature type="transmembrane region" description="Helical" evidence="6">
    <location>
        <begin position="330"/>
        <end position="352"/>
    </location>
</feature>
<evidence type="ECO:0000256" key="6">
    <source>
        <dbReference type="SAM" id="Phobius"/>
    </source>
</evidence>
<dbReference type="InterPro" id="IPR020846">
    <property type="entry name" value="MFS_dom"/>
</dbReference>
<dbReference type="GO" id="GO:0005886">
    <property type="term" value="C:plasma membrane"/>
    <property type="evidence" value="ECO:0007669"/>
    <property type="project" value="UniProtKB-SubCell"/>
</dbReference>
<feature type="transmembrane region" description="Helical" evidence="6">
    <location>
        <begin position="268"/>
        <end position="293"/>
    </location>
</feature>
<dbReference type="InterPro" id="IPR036259">
    <property type="entry name" value="MFS_trans_sf"/>
</dbReference>
<evidence type="ECO:0000256" key="5">
    <source>
        <dbReference type="ARBA" id="ARBA00023136"/>
    </source>
</evidence>
<name>F1Z1Y6_9STRE</name>
<protein>
    <submittedName>
        <fullName evidence="8">Transporter, major facilitator family protein</fullName>
    </submittedName>
</protein>
<dbReference type="SUPFAM" id="SSF103473">
    <property type="entry name" value="MFS general substrate transporter"/>
    <property type="match status" value="1"/>
</dbReference>
<dbReference type="eggNOG" id="COG2223">
    <property type="taxonomic scope" value="Bacteria"/>
</dbReference>
<reference evidence="8 9" key="1">
    <citation type="submission" date="2011-02" db="EMBL/GenBank/DDBJ databases">
        <authorList>
            <person name="Stanhope M.J."/>
            <person name="Durkin A.S."/>
            <person name="Hostetler J."/>
            <person name="Kim M."/>
            <person name="Radune D."/>
            <person name="Singh I."/>
            <person name="Town C.D."/>
        </authorList>
    </citation>
    <scope>NUCLEOTIDE SEQUENCE [LARGE SCALE GENOMIC DNA]</scope>
    <source>
        <strain evidence="8 9">NCFD 2020</strain>
    </source>
</reference>
<feature type="transmembrane region" description="Helical" evidence="6">
    <location>
        <begin position="183"/>
        <end position="202"/>
    </location>
</feature>
<feature type="transmembrane region" description="Helical" evidence="6">
    <location>
        <begin position="21"/>
        <end position="43"/>
    </location>
</feature>
<evidence type="ECO:0000256" key="1">
    <source>
        <dbReference type="ARBA" id="ARBA00004651"/>
    </source>
</evidence>
<feature type="transmembrane region" description="Helical" evidence="6">
    <location>
        <begin position="116"/>
        <end position="138"/>
    </location>
</feature>
<dbReference type="GO" id="GO:0022857">
    <property type="term" value="F:transmembrane transporter activity"/>
    <property type="evidence" value="ECO:0007669"/>
    <property type="project" value="InterPro"/>
</dbReference>
<dbReference type="Pfam" id="PF07690">
    <property type="entry name" value="MFS_1"/>
    <property type="match status" value="1"/>
</dbReference>
<keyword evidence="5 6" id="KW-0472">Membrane</keyword>
<evidence type="ECO:0000256" key="3">
    <source>
        <dbReference type="ARBA" id="ARBA00022692"/>
    </source>
</evidence>
<feature type="transmembrane region" description="Helical" evidence="6">
    <location>
        <begin position="63"/>
        <end position="83"/>
    </location>
</feature>
<evidence type="ECO:0000256" key="2">
    <source>
        <dbReference type="ARBA" id="ARBA00022448"/>
    </source>
</evidence>
<keyword evidence="3 6" id="KW-0812">Transmembrane</keyword>
<feature type="transmembrane region" description="Helical" evidence="6">
    <location>
        <begin position="150"/>
        <end position="171"/>
    </location>
</feature>
<dbReference type="AlphaFoldDB" id="F1Z1Y6"/>
<dbReference type="HOGENOM" id="CLU_001265_59_7_9"/>
<gene>
    <name evidence="8" type="ORF">SPB_0938</name>
</gene>
<dbReference type="InterPro" id="IPR050327">
    <property type="entry name" value="Proton-linked_MCT"/>
</dbReference>
<feature type="transmembrane region" description="Helical" evidence="6">
    <location>
        <begin position="90"/>
        <end position="110"/>
    </location>
</feature>
<feature type="transmembrane region" description="Helical" evidence="6">
    <location>
        <begin position="240"/>
        <end position="262"/>
    </location>
</feature>
<dbReference type="EMBL" id="AEUT02000001">
    <property type="protein sequence ID" value="EGE53310.1"/>
    <property type="molecule type" value="Genomic_DNA"/>
</dbReference>
<dbReference type="Gene3D" id="1.20.1250.20">
    <property type="entry name" value="MFS general substrate transporter like domains"/>
    <property type="match status" value="2"/>
</dbReference>
<feature type="transmembrane region" description="Helical" evidence="6">
    <location>
        <begin position="305"/>
        <end position="324"/>
    </location>
</feature>
<evidence type="ECO:0000259" key="7">
    <source>
        <dbReference type="PROSITE" id="PS50850"/>
    </source>
</evidence>
<feature type="transmembrane region" description="Helical" evidence="6">
    <location>
        <begin position="393"/>
        <end position="414"/>
    </location>
</feature>
<feature type="transmembrane region" description="Helical" evidence="6">
    <location>
        <begin position="364"/>
        <end position="387"/>
    </location>
</feature>
<dbReference type="CDD" id="cd17353">
    <property type="entry name" value="MFS_OFA_like"/>
    <property type="match status" value="1"/>
</dbReference>
<dbReference type="Proteomes" id="UP000003732">
    <property type="component" value="Unassembled WGS sequence"/>
</dbReference>
<dbReference type="PROSITE" id="PS50850">
    <property type="entry name" value="MFS"/>
    <property type="match status" value="1"/>
</dbReference>
<dbReference type="PANTHER" id="PTHR11360:SF317">
    <property type="entry name" value="MAJOR FACILITATOR SUPERFAMILY (MFS) PROFILE DOMAIN-CONTAINING PROTEIN-RELATED"/>
    <property type="match status" value="1"/>
</dbReference>
<comment type="subcellular location">
    <subcellularLocation>
        <location evidence="1">Cell membrane</location>
        <topology evidence="1">Multi-pass membrane protein</topology>
    </subcellularLocation>
</comment>
<feature type="domain" description="Major facilitator superfamily (MFS) profile" evidence="7">
    <location>
        <begin position="23"/>
        <end position="419"/>
    </location>
</feature>
<dbReference type="InterPro" id="IPR011701">
    <property type="entry name" value="MFS"/>
</dbReference>
<organism evidence="8 9">
    <name type="scientific">Streptococcus parauberis NCFD 2020</name>
    <dbReference type="NCBI Taxonomy" id="873447"/>
    <lineage>
        <taxon>Bacteria</taxon>
        <taxon>Bacillati</taxon>
        <taxon>Bacillota</taxon>
        <taxon>Bacilli</taxon>
        <taxon>Lactobacillales</taxon>
        <taxon>Streptococcaceae</taxon>
        <taxon>Streptococcus</taxon>
    </lineage>
</organism>
<comment type="caution">
    <text evidence="8">The sequence shown here is derived from an EMBL/GenBank/DDBJ whole genome shotgun (WGS) entry which is preliminary data.</text>
</comment>
<evidence type="ECO:0000256" key="4">
    <source>
        <dbReference type="ARBA" id="ARBA00022989"/>
    </source>
</evidence>
<proteinExistence type="predicted"/>
<dbReference type="PANTHER" id="PTHR11360">
    <property type="entry name" value="MONOCARBOXYLATE TRANSPORTER"/>
    <property type="match status" value="1"/>
</dbReference>
<accession>F1Z1Y6</accession>
<keyword evidence="2" id="KW-0813">Transport</keyword>